<evidence type="ECO:0000256" key="2">
    <source>
        <dbReference type="SAM" id="MobiDB-lite"/>
    </source>
</evidence>
<dbReference type="AlphaFoldDB" id="A0A7J8TPA7"/>
<dbReference type="EMBL" id="JABFAB010000001">
    <property type="protein sequence ID" value="MBA0639925.1"/>
    <property type="molecule type" value="Genomic_DNA"/>
</dbReference>
<comment type="caution">
    <text evidence="4">The sequence shown here is derived from an EMBL/GenBank/DDBJ whole genome shotgun (WGS) entry which is preliminary data.</text>
</comment>
<gene>
    <name evidence="4" type="ORF">Goklo_022920</name>
</gene>
<name>A0A7J8TPA7_9ROSI</name>
<protein>
    <recommendedName>
        <fullName evidence="6">Proline-rich protein 3-like</fullName>
    </recommendedName>
</protein>
<feature type="compositionally biased region" description="Basic and acidic residues" evidence="2">
    <location>
        <begin position="46"/>
        <end position="63"/>
    </location>
</feature>
<dbReference type="Pfam" id="PF01190">
    <property type="entry name" value="Pollen_Ole_e_1"/>
    <property type="match status" value="1"/>
</dbReference>
<feature type="chain" id="PRO_5029896973" description="Proline-rich protein 3-like" evidence="3">
    <location>
        <begin position="24"/>
        <end position="292"/>
    </location>
</feature>
<keyword evidence="1 3" id="KW-0732">Signal</keyword>
<dbReference type="PANTHER" id="PTHR33470">
    <property type="entry name" value="OS01G0164075 PROTEIN"/>
    <property type="match status" value="1"/>
</dbReference>
<proteinExistence type="predicted"/>
<dbReference type="GO" id="GO:0071944">
    <property type="term" value="C:cell periphery"/>
    <property type="evidence" value="ECO:0007669"/>
    <property type="project" value="TreeGrafter"/>
</dbReference>
<feature type="signal peptide" evidence="3">
    <location>
        <begin position="1"/>
        <end position="23"/>
    </location>
</feature>
<evidence type="ECO:0008006" key="6">
    <source>
        <dbReference type="Google" id="ProtNLM"/>
    </source>
</evidence>
<feature type="region of interest" description="Disordered" evidence="2">
    <location>
        <begin position="37"/>
        <end position="153"/>
    </location>
</feature>
<organism evidence="4 5">
    <name type="scientific">Gossypium klotzschianum</name>
    <dbReference type="NCBI Taxonomy" id="34286"/>
    <lineage>
        <taxon>Eukaryota</taxon>
        <taxon>Viridiplantae</taxon>
        <taxon>Streptophyta</taxon>
        <taxon>Embryophyta</taxon>
        <taxon>Tracheophyta</taxon>
        <taxon>Spermatophyta</taxon>
        <taxon>Magnoliopsida</taxon>
        <taxon>eudicotyledons</taxon>
        <taxon>Gunneridae</taxon>
        <taxon>Pentapetalae</taxon>
        <taxon>rosids</taxon>
        <taxon>malvids</taxon>
        <taxon>Malvales</taxon>
        <taxon>Malvaceae</taxon>
        <taxon>Malvoideae</taxon>
        <taxon>Gossypium</taxon>
    </lineage>
</organism>
<accession>A0A7J8TPA7</accession>
<keyword evidence="5" id="KW-1185">Reference proteome</keyword>
<evidence type="ECO:0000256" key="1">
    <source>
        <dbReference type="ARBA" id="ARBA00022729"/>
    </source>
</evidence>
<dbReference type="Proteomes" id="UP000593573">
    <property type="component" value="Unassembled WGS sequence"/>
</dbReference>
<evidence type="ECO:0000313" key="4">
    <source>
        <dbReference type="EMBL" id="MBA0639925.1"/>
    </source>
</evidence>
<evidence type="ECO:0000256" key="3">
    <source>
        <dbReference type="SAM" id="SignalP"/>
    </source>
</evidence>
<feature type="compositionally biased region" description="Basic and acidic residues" evidence="2">
    <location>
        <begin position="116"/>
        <end position="153"/>
    </location>
</feature>
<dbReference type="PANTHER" id="PTHR33470:SF40">
    <property type="entry name" value="PROTEIN SEED AND ROOT HAIR PROTECTIVE PROTEIN"/>
    <property type="match status" value="1"/>
</dbReference>
<dbReference type="OrthoDB" id="1847243at2759"/>
<reference evidence="4 5" key="1">
    <citation type="journal article" date="2019" name="Genome Biol. Evol.">
        <title>Insights into the evolution of the New World diploid cottons (Gossypium, subgenus Houzingenia) based on genome sequencing.</title>
        <authorList>
            <person name="Grover C.E."/>
            <person name="Arick M.A. 2nd"/>
            <person name="Thrash A."/>
            <person name="Conover J.L."/>
            <person name="Sanders W.S."/>
            <person name="Peterson D.G."/>
            <person name="Frelichowski J.E."/>
            <person name="Scheffler J.A."/>
            <person name="Scheffler B.E."/>
            <person name="Wendel J.F."/>
        </authorList>
    </citation>
    <scope>NUCLEOTIDE SEQUENCE [LARGE SCALE GENOMIC DNA]</scope>
    <source>
        <strain evidence="4">57</strain>
        <tissue evidence="4">Leaf</tissue>
    </source>
</reference>
<feature type="compositionally biased region" description="Basic and acidic residues" evidence="2">
    <location>
        <begin position="90"/>
        <end position="109"/>
    </location>
</feature>
<evidence type="ECO:0000313" key="5">
    <source>
        <dbReference type="Proteomes" id="UP000593573"/>
    </source>
</evidence>
<dbReference type="GO" id="GO:0009723">
    <property type="term" value="P:response to ethylene"/>
    <property type="evidence" value="ECO:0007669"/>
    <property type="project" value="TreeGrafter"/>
</dbReference>
<sequence length="292" mass="32296">MALSRLSLAFSLLVLSLLVIASAGDYADASAKYGFDGIPADSPQAKPDEAEKPHYGTKPDYHKPQPVYNDKSEENEKPAGYYAKPYVVKPKPEGEEKPHYKPKPEEENHYYGSKPDNYKQTKPSEKPEYERKPYVVKPEPKGEEKSYDGTKPEEMNNRLSIAVQGLVLCKTGSKYYPIQAGASATITCKAVDEVGAERTVSICSKATDAKGYFFATLSDKGRDKLKLKECRAYLKSSPLESCNVPTNVNKGIEGALLSAFRVLKEKKAKLYSVGPFFYTSQSKPAASPQYGY</sequence>